<accession>A0A4Z1T897</accession>
<dbReference type="Proteomes" id="UP000315496">
    <property type="component" value="Chromosome 1"/>
</dbReference>
<sequence>MSSLTVLYSSLMHILQAQGVMITGMTIAAGMGRLRPLYTTASYVTETELMGLHGYRLGDMDARQRIYDYNGLQFCLLSDTDGILCFLDISGAEHLLVSYTDTALIALTHATTTAPFLVQAVFRAFRPDIYAACERELATDVSTG</sequence>
<dbReference type="AlphaFoldDB" id="A0A4Z1T897"/>
<protein>
    <submittedName>
        <fullName evidence="1">Uncharacterized protein</fullName>
    </submittedName>
</protein>
<name>A0A4Z1T897_GIAMU</name>
<reference evidence="1 2" key="1">
    <citation type="submission" date="2019-05" db="EMBL/GenBank/DDBJ databases">
        <title>The compact genome of Giardia muris reveals important steps in the evolution of intestinal protozoan parasites.</title>
        <authorList>
            <person name="Xu F."/>
            <person name="Jimenez-Gonzalez A."/>
            <person name="Einarsson E."/>
            <person name="Astvaldsson A."/>
            <person name="Peirasmaki D."/>
            <person name="Eckmann L."/>
            <person name="Andersson J.O."/>
            <person name="Svard S.G."/>
            <person name="Jerlstrom-Hultqvist J."/>
        </authorList>
    </citation>
    <scope>NUCLEOTIDE SEQUENCE [LARGE SCALE GENOMIC DNA]</scope>
    <source>
        <strain evidence="1 2">Roberts-Thomson</strain>
    </source>
</reference>
<keyword evidence="2" id="KW-1185">Reference proteome</keyword>
<organism evidence="1 2">
    <name type="scientific">Giardia muris</name>
    <dbReference type="NCBI Taxonomy" id="5742"/>
    <lineage>
        <taxon>Eukaryota</taxon>
        <taxon>Metamonada</taxon>
        <taxon>Diplomonadida</taxon>
        <taxon>Hexamitidae</taxon>
        <taxon>Giardiinae</taxon>
        <taxon>Giardia</taxon>
    </lineage>
</organism>
<gene>
    <name evidence="1" type="ORF">GMRT_21162</name>
</gene>
<dbReference type="VEuPathDB" id="GiardiaDB:GMRT_21162"/>
<proteinExistence type="predicted"/>
<comment type="caution">
    <text evidence="1">The sequence shown here is derived from an EMBL/GenBank/DDBJ whole genome shotgun (WGS) entry which is preliminary data.</text>
</comment>
<evidence type="ECO:0000313" key="1">
    <source>
        <dbReference type="EMBL" id="TNJ30333.1"/>
    </source>
</evidence>
<dbReference type="EMBL" id="VDLU01000001">
    <property type="protein sequence ID" value="TNJ30333.1"/>
    <property type="molecule type" value="Genomic_DNA"/>
</dbReference>
<evidence type="ECO:0000313" key="2">
    <source>
        <dbReference type="Proteomes" id="UP000315496"/>
    </source>
</evidence>